<accession>A0ACB8R0R5</accession>
<evidence type="ECO:0000313" key="1">
    <source>
        <dbReference type="EMBL" id="KAI0037447.1"/>
    </source>
</evidence>
<dbReference type="EMBL" id="MU276953">
    <property type="protein sequence ID" value="KAI0037447.1"/>
    <property type="molecule type" value="Genomic_DNA"/>
</dbReference>
<reference evidence="1" key="1">
    <citation type="submission" date="2021-02" db="EMBL/GenBank/DDBJ databases">
        <authorList>
            <consortium name="DOE Joint Genome Institute"/>
            <person name="Ahrendt S."/>
            <person name="Looney B.P."/>
            <person name="Miyauchi S."/>
            <person name="Morin E."/>
            <person name="Drula E."/>
            <person name="Courty P.E."/>
            <person name="Chicoki N."/>
            <person name="Fauchery L."/>
            <person name="Kohler A."/>
            <person name="Kuo A."/>
            <person name="Labutti K."/>
            <person name="Pangilinan J."/>
            <person name="Lipzen A."/>
            <person name="Riley R."/>
            <person name="Andreopoulos W."/>
            <person name="He G."/>
            <person name="Johnson J."/>
            <person name="Barry K.W."/>
            <person name="Grigoriev I.V."/>
            <person name="Nagy L."/>
            <person name="Hibbett D."/>
            <person name="Henrissat B."/>
            <person name="Matheny P.B."/>
            <person name="Labbe J."/>
            <person name="Martin F."/>
        </authorList>
    </citation>
    <scope>NUCLEOTIDE SEQUENCE</scope>
    <source>
        <strain evidence="1">FP105234-sp</strain>
    </source>
</reference>
<dbReference type="Proteomes" id="UP000814033">
    <property type="component" value="Unassembled WGS sequence"/>
</dbReference>
<sequence length="282" mass="30954">MLPKSLLSKVRKSVGLRSKPVPSDDPHGVNSTMFSTDSHREARKDYSMSTYLAVLKEIGDITANVPYIKGIAGVLLRIAEIKERTVIYDDSWDEIMEDLAKAAEMVAYAFQWCTSCSNSNLLEANTMPTDLIDLLLSLEQELVKIKKHMTQLQSYGHSRMTRVRMALSHSTMLSKTQSCSRTLKEVLEATKSSMIMHIGFHSGLATASSQANQLDLRPNISLPPIPQGFCGRSLEVGNIVSMIVSEPVGAKLTILGPGGVGKTAVALGVLHHADIRKKFQEK</sequence>
<evidence type="ECO:0000313" key="2">
    <source>
        <dbReference type="Proteomes" id="UP000814033"/>
    </source>
</evidence>
<keyword evidence="2" id="KW-1185">Reference proteome</keyword>
<feature type="non-terminal residue" evidence="1">
    <location>
        <position position="282"/>
    </location>
</feature>
<gene>
    <name evidence="1" type="ORF">FA95DRAFT_1600331</name>
</gene>
<name>A0ACB8R0R5_9AGAM</name>
<reference evidence="1" key="2">
    <citation type="journal article" date="2022" name="New Phytol.">
        <title>Evolutionary transition to the ectomycorrhizal habit in the genomes of a hyperdiverse lineage of mushroom-forming fungi.</title>
        <authorList>
            <person name="Looney B."/>
            <person name="Miyauchi S."/>
            <person name="Morin E."/>
            <person name="Drula E."/>
            <person name="Courty P.E."/>
            <person name="Kohler A."/>
            <person name="Kuo A."/>
            <person name="LaButti K."/>
            <person name="Pangilinan J."/>
            <person name="Lipzen A."/>
            <person name="Riley R."/>
            <person name="Andreopoulos W."/>
            <person name="He G."/>
            <person name="Johnson J."/>
            <person name="Nolan M."/>
            <person name="Tritt A."/>
            <person name="Barry K.W."/>
            <person name="Grigoriev I.V."/>
            <person name="Nagy L.G."/>
            <person name="Hibbett D."/>
            <person name="Henrissat B."/>
            <person name="Matheny P.B."/>
            <person name="Labbe J."/>
            <person name="Martin F.M."/>
        </authorList>
    </citation>
    <scope>NUCLEOTIDE SEQUENCE</scope>
    <source>
        <strain evidence="1">FP105234-sp</strain>
    </source>
</reference>
<proteinExistence type="predicted"/>
<organism evidence="1 2">
    <name type="scientific">Auriscalpium vulgare</name>
    <dbReference type="NCBI Taxonomy" id="40419"/>
    <lineage>
        <taxon>Eukaryota</taxon>
        <taxon>Fungi</taxon>
        <taxon>Dikarya</taxon>
        <taxon>Basidiomycota</taxon>
        <taxon>Agaricomycotina</taxon>
        <taxon>Agaricomycetes</taxon>
        <taxon>Russulales</taxon>
        <taxon>Auriscalpiaceae</taxon>
        <taxon>Auriscalpium</taxon>
    </lineage>
</organism>
<comment type="caution">
    <text evidence="1">The sequence shown here is derived from an EMBL/GenBank/DDBJ whole genome shotgun (WGS) entry which is preliminary data.</text>
</comment>
<protein>
    <submittedName>
        <fullName evidence="1">Uncharacterized protein</fullName>
    </submittedName>
</protein>